<dbReference type="InterPro" id="IPR000852">
    <property type="entry name" value="Glyco_hydro_52"/>
</dbReference>
<dbReference type="PRINTS" id="PR00845">
    <property type="entry name" value="GLHYDRLASE52"/>
</dbReference>
<dbReference type="SUPFAM" id="SSF48208">
    <property type="entry name" value="Six-hairpin glycosidases"/>
    <property type="match status" value="1"/>
</dbReference>
<accession>A0A926KLP7</accession>
<sequence length="706" mass="78753">MPANQFFNAHHAPVGAFASFTLGFPGKSGGFDLEQGRPPGQNIYIGLESAKGGTYEALPFFEYGEDESQRYDIENPDPNPNKPKIVFPFARDAIRRDFHVSTDTWKAGDLEFRIISPAQSVPDPTTASDEELRLALVPAVLAEITVDNTKGTAARRVFLGYQGSDPYSSMRRLDDTLDGIAGVGQGRITAIVSNDPDVRSGLHFSIEDILTVKPMENLTFGLGTVGALLADTPAGEKRTYRFALCFHRSGIVTAGYDASYLYARLFKNIEAAASYALNHYEEISVLAQKSNVSIDSSKLSEDQKFMLSHAIRSYYGSTQLLEMDGDPFWVVNEGEYRMMNTFDLTVDQLFYELALNPWTVRNELDMFSNRYSYEDRVCFPGDPTEYPGGISFTHDMGVANTLSRPHYSSYELYGLDGCFSHMTHEQLVNWILCGAVYVEHTGDQQWLQNNLSLFEQCLQSMLNRDNPNPELRNGIMSLDSTRTMGGAEITTYDSLDVSLGQARNNIYMAGKCWASYVAMERIFKQNGREDLVRTAGDQALKCARTLVGFVTEEGYIPAVVGEGNDSKIIPAIEGLVFPYFTGNKDALDETGRYGFYIQALKKHLDTVLVTGTCLFPDGGWKLSSTSNNSWLSKIYLCQFVARQILNLPWDEKGAAADSAHVSWLTHPTLSVWSWSDQIISGEIQGSKYYPRGVTSILWLQEEQYRA</sequence>
<dbReference type="AlphaFoldDB" id="A0A926KLP7"/>
<evidence type="ECO:0000313" key="1">
    <source>
        <dbReference type="EMBL" id="MBD0380117.1"/>
    </source>
</evidence>
<protein>
    <submittedName>
        <fullName evidence="1">Glycoside hydrolase family 52 protein</fullName>
    </submittedName>
</protein>
<organism evidence="1 2">
    <name type="scientific">Paenibacillus sedimenti</name>
    <dbReference type="NCBI Taxonomy" id="2770274"/>
    <lineage>
        <taxon>Bacteria</taxon>
        <taxon>Bacillati</taxon>
        <taxon>Bacillota</taxon>
        <taxon>Bacilli</taxon>
        <taxon>Bacillales</taxon>
        <taxon>Paenibacillaceae</taxon>
        <taxon>Paenibacillus</taxon>
    </lineage>
</organism>
<dbReference type="GO" id="GO:0005975">
    <property type="term" value="P:carbohydrate metabolic process"/>
    <property type="evidence" value="ECO:0007669"/>
    <property type="project" value="InterPro"/>
</dbReference>
<dbReference type="Pfam" id="PF03512">
    <property type="entry name" value="Glyco_hydro_52"/>
    <property type="match status" value="1"/>
</dbReference>
<proteinExistence type="predicted"/>
<gene>
    <name evidence="1" type="ORF">ICC18_08340</name>
</gene>
<name>A0A926KLP7_9BACL</name>
<dbReference type="RefSeq" id="WP_188173878.1">
    <property type="nucleotide sequence ID" value="NZ_JACVVD010000002.1"/>
</dbReference>
<keyword evidence="1" id="KW-0378">Hydrolase</keyword>
<dbReference type="EMBL" id="JACVVD010000002">
    <property type="protein sequence ID" value="MBD0380117.1"/>
    <property type="molecule type" value="Genomic_DNA"/>
</dbReference>
<dbReference type="GO" id="GO:0009044">
    <property type="term" value="F:xylan 1,4-beta-xylosidase activity"/>
    <property type="evidence" value="ECO:0007669"/>
    <property type="project" value="InterPro"/>
</dbReference>
<comment type="caution">
    <text evidence="1">The sequence shown here is derived from an EMBL/GenBank/DDBJ whole genome shotgun (WGS) entry which is preliminary data.</text>
</comment>
<reference evidence="1" key="1">
    <citation type="submission" date="2020-09" db="EMBL/GenBank/DDBJ databases">
        <title>Draft Genome Sequence of Paenibacillus sp. WST5.</title>
        <authorList>
            <person name="Bao Z."/>
        </authorList>
    </citation>
    <scope>NUCLEOTIDE SEQUENCE</scope>
    <source>
        <strain evidence="1">WST5</strain>
    </source>
</reference>
<dbReference type="Proteomes" id="UP000650466">
    <property type="component" value="Unassembled WGS sequence"/>
</dbReference>
<evidence type="ECO:0000313" key="2">
    <source>
        <dbReference type="Proteomes" id="UP000650466"/>
    </source>
</evidence>
<keyword evidence="2" id="KW-1185">Reference proteome</keyword>
<dbReference type="InterPro" id="IPR008928">
    <property type="entry name" value="6-hairpin_glycosidase_sf"/>
</dbReference>